<reference evidence="1 2" key="1">
    <citation type="submission" date="2014-07" db="EMBL/GenBank/DDBJ databases">
        <authorList>
            <person name="Zhang J.E."/>
            <person name="Yang H."/>
            <person name="Guo J."/>
            <person name="Deng Z."/>
            <person name="Luo H."/>
            <person name="Luo M."/>
            <person name="Zhao B."/>
        </authorList>
    </citation>
    <scope>NUCLEOTIDE SEQUENCE [LARGE SCALE GENOMIC DNA]</scope>
    <source>
        <strain evidence="1 2">1CP</strain>
    </source>
</reference>
<dbReference type="EMBL" id="CP009111">
    <property type="protein sequence ID" value="ANS30381.1"/>
    <property type="molecule type" value="Genomic_DNA"/>
</dbReference>
<organism evidence="1 2">
    <name type="scientific">Rhodococcus opacus</name>
    <name type="common">Nocardia opaca</name>
    <dbReference type="NCBI Taxonomy" id="37919"/>
    <lineage>
        <taxon>Bacteria</taxon>
        <taxon>Bacillati</taxon>
        <taxon>Actinomycetota</taxon>
        <taxon>Actinomycetes</taxon>
        <taxon>Mycobacteriales</taxon>
        <taxon>Nocardiaceae</taxon>
        <taxon>Rhodococcus</taxon>
    </lineage>
</organism>
<dbReference type="Proteomes" id="UP000186108">
    <property type="component" value="Chromosome"/>
</dbReference>
<evidence type="ECO:0000313" key="2">
    <source>
        <dbReference type="Proteomes" id="UP000186108"/>
    </source>
</evidence>
<accession>A0A1B1KCQ2</accession>
<gene>
    <name evidence="1" type="ORF">R1CP_28730</name>
</gene>
<protein>
    <submittedName>
        <fullName evidence="1">Uncharacterized protein</fullName>
    </submittedName>
</protein>
<name>A0A1B1KCQ2_RHOOP</name>
<proteinExistence type="predicted"/>
<dbReference type="AlphaFoldDB" id="A0A1B1KCQ2"/>
<sequence length="150" mass="16580">MTMRRDHHLLAHLQRKQNVLVRLTSTGDDGIRAATEEMTRVIEQPHLQLVGLCGTLEPDITDAHLVDTAVGRMIGLMEQVRRHHGMILTELLLEEGRDPSPGAGARLHHQDELIGAIDEALDEACARNRFPRPSITLLTDPTTVAHPADA</sequence>
<evidence type="ECO:0000313" key="1">
    <source>
        <dbReference type="EMBL" id="ANS30381.1"/>
    </source>
</evidence>
<dbReference type="RefSeq" id="WP_065492104.1">
    <property type="nucleotide sequence ID" value="NZ_CP009111.1"/>
</dbReference>